<organism evidence="1 2">
    <name type="scientific">Pleurodeles waltl</name>
    <name type="common">Iberian ribbed newt</name>
    <dbReference type="NCBI Taxonomy" id="8319"/>
    <lineage>
        <taxon>Eukaryota</taxon>
        <taxon>Metazoa</taxon>
        <taxon>Chordata</taxon>
        <taxon>Craniata</taxon>
        <taxon>Vertebrata</taxon>
        <taxon>Euteleostomi</taxon>
        <taxon>Amphibia</taxon>
        <taxon>Batrachia</taxon>
        <taxon>Caudata</taxon>
        <taxon>Salamandroidea</taxon>
        <taxon>Salamandridae</taxon>
        <taxon>Pleurodelinae</taxon>
        <taxon>Pleurodeles</taxon>
    </lineage>
</organism>
<gene>
    <name evidence="1" type="ORF">NDU88_008977</name>
</gene>
<reference evidence="1" key="1">
    <citation type="journal article" date="2022" name="bioRxiv">
        <title>Sequencing and chromosome-scale assembly of the giantPleurodeles waltlgenome.</title>
        <authorList>
            <person name="Brown T."/>
            <person name="Elewa A."/>
            <person name="Iarovenko S."/>
            <person name="Subramanian E."/>
            <person name="Araus A.J."/>
            <person name="Petzold A."/>
            <person name="Susuki M."/>
            <person name="Suzuki K.-i.T."/>
            <person name="Hayashi T."/>
            <person name="Toyoda A."/>
            <person name="Oliveira C."/>
            <person name="Osipova E."/>
            <person name="Leigh N.D."/>
            <person name="Simon A."/>
            <person name="Yun M.H."/>
        </authorList>
    </citation>
    <scope>NUCLEOTIDE SEQUENCE</scope>
    <source>
        <strain evidence="1">20211129_DDA</strain>
        <tissue evidence="1">Liver</tissue>
    </source>
</reference>
<evidence type="ECO:0000313" key="1">
    <source>
        <dbReference type="EMBL" id="KAJ1142664.1"/>
    </source>
</evidence>
<name>A0AAV7QQE9_PLEWA</name>
<accession>A0AAV7QQE9</accession>
<proteinExistence type="predicted"/>
<dbReference type="AlphaFoldDB" id="A0AAV7QQE9"/>
<keyword evidence="2" id="KW-1185">Reference proteome</keyword>
<evidence type="ECO:0000313" key="2">
    <source>
        <dbReference type="Proteomes" id="UP001066276"/>
    </source>
</evidence>
<comment type="caution">
    <text evidence="1">The sequence shown here is derived from an EMBL/GenBank/DDBJ whole genome shotgun (WGS) entry which is preliminary data.</text>
</comment>
<dbReference type="Proteomes" id="UP001066276">
    <property type="component" value="Chromosome 6"/>
</dbReference>
<sequence length="102" mass="11295">MTGATGQPEEWAIETSWAPCAQRLPSAANHLHSEDLSGWSHGARTETRQCWGLPSDSLVVADAVDWTVTHHLQKKPTAVGLRVRRREGNIAKWESPPCNTVR</sequence>
<dbReference type="EMBL" id="JANPWB010000010">
    <property type="protein sequence ID" value="KAJ1142664.1"/>
    <property type="molecule type" value="Genomic_DNA"/>
</dbReference>
<protein>
    <submittedName>
        <fullName evidence="1">Uncharacterized protein</fullName>
    </submittedName>
</protein>